<protein>
    <recommendedName>
        <fullName evidence="3">Lipoprotein</fullName>
    </recommendedName>
</protein>
<dbReference type="EMBL" id="CP043494">
    <property type="protein sequence ID" value="WNG51288.1"/>
    <property type="molecule type" value="Genomic_DNA"/>
</dbReference>
<evidence type="ECO:0000313" key="2">
    <source>
        <dbReference type="Proteomes" id="UP001611383"/>
    </source>
</evidence>
<keyword evidence="2" id="KW-1185">Reference proteome</keyword>
<evidence type="ECO:0000313" key="1">
    <source>
        <dbReference type="EMBL" id="WNG51288.1"/>
    </source>
</evidence>
<gene>
    <name evidence="1" type="ORF">F0U60_49540</name>
</gene>
<reference evidence="1 2" key="1">
    <citation type="submission" date="2019-08" db="EMBL/GenBank/DDBJ databases">
        <title>Archangium and Cystobacter genomes.</title>
        <authorList>
            <person name="Chen I.-C.K."/>
            <person name="Wielgoss S."/>
        </authorList>
    </citation>
    <scope>NUCLEOTIDE SEQUENCE [LARGE SCALE GENOMIC DNA]</scope>
    <source>
        <strain evidence="1 2">Cbm 6</strain>
    </source>
</reference>
<organism evidence="1 2">
    <name type="scientific">Archangium minus</name>
    <dbReference type="NCBI Taxonomy" id="83450"/>
    <lineage>
        <taxon>Bacteria</taxon>
        <taxon>Pseudomonadati</taxon>
        <taxon>Myxococcota</taxon>
        <taxon>Myxococcia</taxon>
        <taxon>Myxococcales</taxon>
        <taxon>Cystobacterineae</taxon>
        <taxon>Archangiaceae</taxon>
        <taxon>Archangium</taxon>
    </lineage>
</organism>
<evidence type="ECO:0008006" key="3">
    <source>
        <dbReference type="Google" id="ProtNLM"/>
    </source>
</evidence>
<dbReference type="Proteomes" id="UP001611383">
    <property type="component" value="Chromosome"/>
</dbReference>
<sequence>MQASRRAVPQLEPVVVVDVDVLEPDGSTRAVAITGAEFRRAVQQLGDGLRMEGTPQEAAQRLFQSMPEEELLAEVYRGRVYKLVPLNDKGPLIPQAEATLRARYLGWCERHGGGDCLGLLADGPYLRTDDQRTLPLALAFGSVLEEARDALGRELSPQAVLSSLVWAAGMYLALWLVPEPILKTAAAALSVLLVAWLGVDAVWGLVDGWTAMAHRAYEATTFAELREAGEVFGRRIGTDAARALVLAVAALSGRTLGDAAARIRSLPRYGLMQAQWKAQGFRGSVSEAVEQVVAVETVALSDRALAVLTSSQGPLAGAMLSQSSSAVAFQGHSGTIAIRHRGGNQQVILSNGQRWHLPRGKWLGDIPAEDKLGDELQAAVQRIARQWGPHLLSPDERKVIEKVRKAGNSRSVAHLEGLARGRWVHRQMKEEFGHLFWNHRGVDVVDPRPGGHQYELLSGTDENFGVHGRRMAGELFRMIFF</sequence>
<accession>A0ABY9X7A7</accession>
<name>A0ABY9X7A7_9BACT</name>
<proteinExistence type="predicted"/>